<dbReference type="Proteomes" id="UP000018890">
    <property type="component" value="Unassembled WGS sequence"/>
</dbReference>
<keyword evidence="2" id="KW-1185">Reference proteome</keyword>
<comment type="caution">
    <text evidence="1">The sequence shown here is derived from an EMBL/GenBank/DDBJ whole genome shotgun (WGS) entry which is preliminary data.</text>
</comment>
<evidence type="ECO:0000313" key="2">
    <source>
        <dbReference type="Proteomes" id="UP000018890"/>
    </source>
</evidence>
<accession>W4QA47</accession>
<dbReference type="EMBL" id="BAUT01000121">
    <property type="protein sequence ID" value="GAE28543.1"/>
    <property type="molecule type" value="Genomic_DNA"/>
</dbReference>
<protein>
    <submittedName>
        <fullName evidence="1">Uncharacterized protein</fullName>
    </submittedName>
</protein>
<gene>
    <name evidence="1" type="ORF">JCM9140_4788</name>
</gene>
<dbReference type="AlphaFoldDB" id="W4QA47"/>
<evidence type="ECO:0000313" key="1">
    <source>
        <dbReference type="EMBL" id="GAE28543.1"/>
    </source>
</evidence>
<proteinExistence type="predicted"/>
<reference evidence="1" key="1">
    <citation type="journal article" date="2014" name="Genome Announc.">
        <title>Draft Genome Sequences of Three Alkaliphilic Bacillus Strains, Bacillus wakoensis JCM 9140T, Bacillus akibai JCM 9157T, and Bacillus hemicellulosilyticus JCM 9152T.</title>
        <authorList>
            <person name="Yuki M."/>
            <person name="Oshima K."/>
            <person name="Suda W."/>
            <person name="Oshida Y."/>
            <person name="Kitamura K."/>
            <person name="Iida T."/>
            <person name="Hattori M."/>
            <person name="Ohkuma M."/>
        </authorList>
    </citation>
    <scope>NUCLEOTIDE SEQUENCE [LARGE SCALE GENOMIC DNA]</scope>
    <source>
        <strain evidence="1">JCM 9140</strain>
    </source>
</reference>
<dbReference type="RefSeq" id="WP_034751483.1">
    <property type="nucleotide sequence ID" value="NZ_BAUT01000121.1"/>
</dbReference>
<name>W4QA47_9BACI</name>
<sequence>MSDSHQLVKAGYHLFIEYCEKDKDFLIKGNDVMKKFKVRCERYVKDEDDALFETSFLISGLKDFAASGSAAVAQPNFIAFMELPETRMKVKQLIELRFCGERASEWLPKVEELNLQGDLFAFVESNGGLKPHLFFHRFHNLLFPNQSTAIGEGTRLKQTAEMFGIVNRKKMSSIRMQAAVRNRSNSYLREMGVFDELSDFAKTAIPWFVYEAAQ</sequence>
<organism evidence="1 2">
    <name type="scientific">Halalkalibacter wakoensis JCM 9140</name>
    <dbReference type="NCBI Taxonomy" id="1236970"/>
    <lineage>
        <taxon>Bacteria</taxon>
        <taxon>Bacillati</taxon>
        <taxon>Bacillota</taxon>
        <taxon>Bacilli</taxon>
        <taxon>Bacillales</taxon>
        <taxon>Bacillaceae</taxon>
        <taxon>Halalkalibacter</taxon>
    </lineage>
</organism>